<evidence type="ECO:0000313" key="12">
    <source>
        <dbReference type="Proteomes" id="UP000482155"/>
    </source>
</evidence>
<keyword evidence="4 9" id="KW-0223">Dioxygenase</keyword>
<evidence type="ECO:0000256" key="7">
    <source>
        <dbReference type="ARBA" id="ARBA00023079"/>
    </source>
</evidence>
<comment type="cofactor">
    <cofactor evidence="9">
        <name>heme</name>
        <dbReference type="ChEBI" id="CHEBI:30413"/>
    </cofactor>
    <text evidence="9">Binds 1 heme group per subunit.</text>
</comment>
<evidence type="ECO:0000256" key="9">
    <source>
        <dbReference type="HAMAP-Rule" id="MF_01972"/>
    </source>
</evidence>
<feature type="binding site" evidence="9">
    <location>
        <begin position="64"/>
        <end position="68"/>
    </location>
    <ligand>
        <name>substrate</name>
    </ligand>
</feature>
<comment type="pathway">
    <text evidence="9">Amino-acid degradation; L-tryptophan degradation via kynurenine pathway; L-kynurenine from L-tryptophan: step 1/2.</text>
</comment>
<reference evidence="11 12" key="1">
    <citation type="submission" date="2020-02" db="EMBL/GenBank/DDBJ databases">
        <authorList>
            <person name="Kim M.K."/>
        </authorList>
    </citation>
    <scope>NUCLEOTIDE SEQUENCE [LARGE SCALE GENOMIC DNA]</scope>
    <source>
        <strain evidence="11 12">17J57-3</strain>
    </source>
</reference>
<name>A0A6B3SLS3_9BURK</name>
<organism evidence="11 12">
    <name type="scientific">Noviherbaspirillum galbum</name>
    <dbReference type="NCBI Taxonomy" id="2709383"/>
    <lineage>
        <taxon>Bacteria</taxon>
        <taxon>Pseudomonadati</taxon>
        <taxon>Pseudomonadota</taxon>
        <taxon>Betaproteobacteria</taxon>
        <taxon>Burkholderiales</taxon>
        <taxon>Oxalobacteraceae</taxon>
        <taxon>Noviherbaspirillum</taxon>
    </lineage>
</organism>
<dbReference type="InterPro" id="IPR037217">
    <property type="entry name" value="Trp/Indoleamine_2_3_dOase-like"/>
</dbReference>
<comment type="subunit">
    <text evidence="1 9">Homotetramer.</text>
</comment>
<proteinExistence type="inferred from homology"/>
<keyword evidence="5 9" id="KW-0560">Oxidoreductase</keyword>
<feature type="binding site" evidence="9">
    <location>
        <position position="267"/>
    </location>
    <ligand>
        <name>substrate</name>
    </ligand>
</feature>
<comment type="function">
    <text evidence="9">Heme-dependent dioxygenase that catalyzes the oxidative cleavage of the L-tryptophan (L-Trp) pyrrole ring and converts L-tryptophan to N-formyl-L-kynurenine. Catalyzes the oxidative cleavage of the indole moiety.</text>
</comment>
<dbReference type="Proteomes" id="UP000482155">
    <property type="component" value="Unassembled WGS sequence"/>
</dbReference>
<dbReference type="EC" id="1.13.11.11" evidence="9"/>
<evidence type="ECO:0000256" key="4">
    <source>
        <dbReference type="ARBA" id="ARBA00022964"/>
    </source>
</evidence>
<dbReference type="GO" id="GO:0019442">
    <property type="term" value="P:L-tryptophan catabolic process to acetyl-CoA"/>
    <property type="evidence" value="ECO:0007669"/>
    <property type="project" value="TreeGrafter"/>
</dbReference>
<evidence type="ECO:0000313" key="11">
    <source>
        <dbReference type="EMBL" id="NEX61751.1"/>
    </source>
</evidence>
<dbReference type="PANTHER" id="PTHR10138:SF0">
    <property type="entry name" value="TRYPTOPHAN 2,3-DIOXYGENASE"/>
    <property type="match status" value="1"/>
</dbReference>
<comment type="similarity">
    <text evidence="9">Belongs to the tryptophan 2,3-dioxygenase family.</text>
</comment>
<evidence type="ECO:0000256" key="6">
    <source>
        <dbReference type="ARBA" id="ARBA00023004"/>
    </source>
</evidence>
<sequence length="295" mass="33575">MTTAGKTPNDAPLNGNDKENGSAARWHGAQMDFSQSMSYGDYLALDQVLSAQHPRSPDHNEMLFIVQHQTSELWMKLMLHELNAARACMRKGELPPAFKMLARVARIMDQLVHAWDVLATMTPPEYSAIRPYLGQSSGFQSFQYREIEFILGNKNPAMLQVHASHPEGHARLDAALRQPSLYDEAILLMAREGFAIDPERLQRDWTQPTRADESVKDAWLEAYRNPSRHWALYELAEKLVDLETAFRFWRFRHVTTVERIIGFKTGTGGTAGASYLKKMLEVVLFPELFALRTAL</sequence>
<feature type="binding site" evidence="9">
    <location>
        <position position="130"/>
    </location>
    <ligand>
        <name>substrate</name>
    </ligand>
</feature>
<dbReference type="SUPFAM" id="SSF140959">
    <property type="entry name" value="Indolic compounds 2,3-dioxygenase-like"/>
    <property type="match status" value="1"/>
</dbReference>
<dbReference type="UniPathway" id="UPA00333">
    <property type="reaction ID" value="UER00453"/>
</dbReference>
<evidence type="ECO:0000256" key="1">
    <source>
        <dbReference type="ARBA" id="ARBA00011881"/>
    </source>
</evidence>
<evidence type="ECO:0000256" key="3">
    <source>
        <dbReference type="ARBA" id="ARBA00022723"/>
    </source>
</evidence>
<keyword evidence="12" id="KW-1185">Reference proteome</keyword>
<comment type="catalytic activity">
    <reaction evidence="8 9">
        <text>L-tryptophan + O2 = N-formyl-L-kynurenine</text>
        <dbReference type="Rhea" id="RHEA:24536"/>
        <dbReference type="ChEBI" id="CHEBI:15379"/>
        <dbReference type="ChEBI" id="CHEBI:57912"/>
        <dbReference type="ChEBI" id="CHEBI:58629"/>
        <dbReference type="EC" id="1.13.11.11"/>
    </reaction>
</comment>
<feature type="binding site" evidence="9">
    <location>
        <position position="126"/>
    </location>
    <ligand>
        <name>substrate</name>
    </ligand>
</feature>
<evidence type="ECO:0000256" key="10">
    <source>
        <dbReference type="SAM" id="MobiDB-lite"/>
    </source>
</evidence>
<keyword evidence="2 9" id="KW-0349">Heme</keyword>
<dbReference type="GO" id="GO:0004833">
    <property type="term" value="F:L-tryptophan 2,3-dioxygenase activity"/>
    <property type="evidence" value="ECO:0007669"/>
    <property type="project" value="UniProtKB-UniRule"/>
</dbReference>
<dbReference type="InterPro" id="IPR004981">
    <property type="entry name" value="Trp_2_3_dOase"/>
</dbReference>
<dbReference type="NCBIfam" id="TIGR03036">
    <property type="entry name" value="trp_2_3_diox"/>
    <property type="match status" value="1"/>
</dbReference>
<dbReference type="RefSeq" id="WP_163963385.1">
    <property type="nucleotide sequence ID" value="NZ_JAAIVB010000037.1"/>
</dbReference>
<evidence type="ECO:0000256" key="2">
    <source>
        <dbReference type="ARBA" id="ARBA00022617"/>
    </source>
</evidence>
<keyword evidence="3 9" id="KW-0479">Metal-binding</keyword>
<gene>
    <name evidence="9 11" type="primary">kynA</name>
    <name evidence="11" type="ORF">G3574_11730</name>
</gene>
<protein>
    <recommendedName>
        <fullName evidence="9">Tryptophan 2,3-dioxygenase</fullName>
        <shortName evidence="9">TDO</shortName>
        <ecNumber evidence="9">1.13.11.11</ecNumber>
    </recommendedName>
    <alternativeName>
        <fullName evidence="9">Tryptamin 2,3-dioxygenase</fullName>
    </alternativeName>
    <alternativeName>
        <fullName evidence="9">Tryptophan oxygenase</fullName>
        <shortName evidence="9">TO</shortName>
        <shortName evidence="9">TRPO</shortName>
    </alternativeName>
    <alternativeName>
        <fullName evidence="9">Tryptophan pyrrolase</fullName>
    </alternativeName>
    <alternativeName>
        <fullName evidence="9">Tryptophanase</fullName>
    </alternativeName>
</protein>
<dbReference type="FunFam" id="1.20.58.480:FF:000001">
    <property type="entry name" value="Tryptophan 2,3-dioxygenase"/>
    <property type="match status" value="1"/>
</dbReference>
<dbReference type="PANTHER" id="PTHR10138">
    <property type="entry name" value="TRYPTOPHAN 2,3-DIOXYGENASE"/>
    <property type="match status" value="1"/>
</dbReference>
<dbReference type="AlphaFoldDB" id="A0A6B3SLS3"/>
<dbReference type="GO" id="GO:0020037">
    <property type="term" value="F:heme binding"/>
    <property type="evidence" value="ECO:0007669"/>
    <property type="project" value="UniProtKB-UniRule"/>
</dbReference>
<dbReference type="InterPro" id="IPR017485">
    <property type="entry name" value="Trp_2-3-dOase_bac"/>
</dbReference>
<dbReference type="Pfam" id="PF03301">
    <property type="entry name" value="Trp_dioxygenase"/>
    <property type="match status" value="2"/>
</dbReference>
<keyword evidence="6 9" id="KW-0408">Iron</keyword>
<dbReference type="GO" id="GO:0019441">
    <property type="term" value="P:L-tryptophan catabolic process to kynurenine"/>
    <property type="evidence" value="ECO:0007669"/>
    <property type="project" value="UniProtKB-UniRule"/>
</dbReference>
<feature type="binding site" description="axial binding residue" evidence="9">
    <location>
        <position position="253"/>
    </location>
    <ligand>
        <name>heme</name>
        <dbReference type="ChEBI" id="CHEBI:30413"/>
    </ligand>
    <ligandPart>
        <name>Fe</name>
        <dbReference type="ChEBI" id="CHEBI:18248"/>
    </ligandPart>
</feature>
<accession>A0A6B3SLS3</accession>
<dbReference type="HAMAP" id="MF_01972">
    <property type="entry name" value="T23O"/>
    <property type="match status" value="1"/>
</dbReference>
<feature type="region of interest" description="Disordered" evidence="10">
    <location>
        <begin position="1"/>
        <end position="24"/>
    </location>
</feature>
<dbReference type="Gene3D" id="1.20.58.480">
    <property type="match status" value="1"/>
</dbReference>
<evidence type="ECO:0000256" key="8">
    <source>
        <dbReference type="ARBA" id="ARBA00050412"/>
    </source>
</evidence>
<comment type="caution">
    <text evidence="11">The sequence shown here is derived from an EMBL/GenBank/DDBJ whole genome shotgun (WGS) entry which is preliminary data.</text>
</comment>
<evidence type="ECO:0000256" key="5">
    <source>
        <dbReference type="ARBA" id="ARBA00023002"/>
    </source>
</evidence>
<dbReference type="EMBL" id="JAAIVB010000037">
    <property type="protein sequence ID" value="NEX61751.1"/>
    <property type="molecule type" value="Genomic_DNA"/>
</dbReference>
<keyword evidence="7 9" id="KW-0823">Tryptophan catabolism</keyword>
<dbReference type="GO" id="GO:0046872">
    <property type="term" value="F:metal ion binding"/>
    <property type="evidence" value="ECO:0007669"/>
    <property type="project" value="UniProtKB-KW"/>
</dbReference>